<dbReference type="EMBL" id="JABEZW010000004">
    <property type="protein sequence ID" value="MBA0763299.1"/>
    <property type="molecule type" value="Genomic_DNA"/>
</dbReference>
<reference evidence="1 2" key="1">
    <citation type="journal article" date="2019" name="Genome Biol. Evol.">
        <title>Insights into the evolution of the New World diploid cottons (Gossypium, subgenus Houzingenia) based on genome sequencing.</title>
        <authorList>
            <person name="Grover C.E."/>
            <person name="Arick M.A. 2nd"/>
            <person name="Thrash A."/>
            <person name="Conover J.L."/>
            <person name="Sanders W.S."/>
            <person name="Peterson D.G."/>
            <person name="Frelichowski J.E."/>
            <person name="Scheffler J.A."/>
            <person name="Scheffler B.E."/>
            <person name="Wendel J.F."/>
        </authorList>
    </citation>
    <scope>NUCLEOTIDE SEQUENCE [LARGE SCALE GENOMIC DNA]</scope>
    <source>
        <strain evidence="1">8</strain>
        <tissue evidence="1">Leaf</tissue>
    </source>
</reference>
<keyword evidence="2" id="KW-1185">Reference proteome</keyword>
<evidence type="ECO:0000313" key="1">
    <source>
        <dbReference type="EMBL" id="MBA0763299.1"/>
    </source>
</evidence>
<dbReference type="Proteomes" id="UP000593568">
    <property type="component" value="Unassembled WGS sequence"/>
</dbReference>
<organism evidence="1 2">
    <name type="scientific">Gossypium trilobum</name>
    <dbReference type="NCBI Taxonomy" id="34281"/>
    <lineage>
        <taxon>Eukaryota</taxon>
        <taxon>Viridiplantae</taxon>
        <taxon>Streptophyta</taxon>
        <taxon>Embryophyta</taxon>
        <taxon>Tracheophyta</taxon>
        <taxon>Spermatophyta</taxon>
        <taxon>Magnoliopsida</taxon>
        <taxon>eudicotyledons</taxon>
        <taxon>Gunneridae</taxon>
        <taxon>Pentapetalae</taxon>
        <taxon>rosids</taxon>
        <taxon>malvids</taxon>
        <taxon>Malvales</taxon>
        <taxon>Malvaceae</taxon>
        <taxon>Malvoideae</taxon>
        <taxon>Gossypium</taxon>
    </lineage>
</organism>
<accession>A0A7J9DRG4</accession>
<protein>
    <submittedName>
        <fullName evidence="1">Uncharacterized protein</fullName>
    </submittedName>
</protein>
<gene>
    <name evidence="1" type="ORF">Gotri_012767</name>
</gene>
<comment type="caution">
    <text evidence="1">The sequence shown here is derived from an EMBL/GenBank/DDBJ whole genome shotgun (WGS) entry which is preliminary data.</text>
</comment>
<proteinExistence type="predicted"/>
<name>A0A7J9DRG4_9ROSI</name>
<evidence type="ECO:0000313" key="2">
    <source>
        <dbReference type="Proteomes" id="UP000593568"/>
    </source>
</evidence>
<sequence length="31" mass="3531">MEFIQLNWITQSVGLTQLKQINLTVILEVAS</sequence>
<dbReference type="AlphaFoldDB" id="A0A7J9DRG4"/>